<reference evidence="11 12" key="1">
    <citation type="submission" date="2023-03" db="EMBL/GenBank/DDBJ databases">
        <title>High-quality genome of Scylla paramamosain provides insights in environmental adaptation.</title>
        <authorList>
            <person name="Zhang L."/>
        </authorList>
    </citation>
    <scope>NUCLEOTIDE SEQUENCE [LARGE SCALE GENOMIC DNA]</scope>
    <source>
        <strain evidence="11">LZ_2023a</strain>
        <tissue evidence="11">Muscle</tissue>
    </source>
</reference>
<feature type="transmembrane region" description="Helical" evidence="10">
    <location>
        <begin position="105"/>
        <end position="126"/>
    </location>
</feature>
<evidence type="ECO:0000256" key="3">
    <source>
        <dbReference type="ARBA" id="ARBA00022989"/>
    </source>
</evidence>
<feature type="transmembrane region" description="Helical" evidence="10">
    <location>
        <begin position="73"/>
        <end position="93"/>
    </location>
</feature>
<proteinExistence type="predicted"/>
<dbReference type="Pfam" id="PF00001">
    <property type="entry name" value="7tm_1"/>
    <property type="match status" value="1"/>
</dbReference>
<keyword evidence="6" id="KW-0675">Receptor</keyword>
<accession>A0AAW0UR54</accession>
<dbReference type="InterPro" id="IPR000276">
    <property type="entry name" value="GPCR_Rhodpsn"/>
</dbReference>
<feature type="region of interest" description="Disordered" evidence="9">
    <location>
        <begin position="317"/>
        <end position="376"/>
    </location>
</feature>
<keyword evidence="7" id="KW-0807">Transducer</keyword>
<comment type="caution">
    <text evidence="11">The sequence shown here is derived from an EMBL/GenBank/DDBJ whole genome shotgun (WGS) entry which is preliminary data.</text>
</comment>
<evidence type="ECO:0000256" key="7">
    <source>
        <dbReference type="ARBA" id="ARBA00023224"/>
    </source>
</evidence>
<dbReference type="GO" id="GO:0007601">
    <property type="term" value="P:visual perception"/>
    <property type="evidence" value="ECO:0007669"/>
    <property type="project" value="UniProtKB-KW"/>
</dbReference>
<gene>
    <name evidence="11" type="ORF">O3P69_002702</name>
</gene>
<evidence type="ECO:0000256" key="2">
    <source>
        <dbReference type="ARBA" id="ARBA00022692"/>
    </source>
</evidence>
<keyword evidence="8" id="KW-0716">Sensory transduction</keyword>
<dbReference type="EMBL" id="JARAKH010000009">
    <property type="protein sequence ID" value="KAK8401122.1"/>
    <property type="molecule type" value="Genomic_DNA"/>
</dbReference>
<keyword evidence="3 10" id="KW-1133">Transmembrane helix</keyword>
<dbReference type="Gene3D" id="1.20.1070.10">
    <property type="entry name" value="Rhodopsin 7-helix transmembrane proteins"/>
    <property type="match status" value="1"/>
</dbReference>
<feature type="transmembrane region" description="Helical" evidence="10">
    <location>
        <begin position="279"/>
        <end position="297"/>
    </location>
</feature>
<feature type="transmembrane region" description="Helical" evidence="10">
    <location>
        <begin position="237"/>
        <end position="259"/>
    </location>
</feature>
<evidence type="ECO:0000256" key="8">
    <source>
        <dbReference type="ARBA" id="ARBA00023305"/>
    </source>
</evidence>
<dbReference type="PANTHER" id="PTHR24240">
    <property type="entry name" value="OPSIN"/>
    <property type="match status" value="1"/>
</dbReference>
<keyword evidence="2 10" id="KW-0812">Transmembrane</keyword>
<dbReference type="InterPro" id="IPR050125">
    <property type="entry name" value="GPCR_opsins"/>
</dbReference>
<evidence type="ECO:0000313" key="11">
    <source>
        <dbReference type="EMBL" id="KAK8401122.1"/>
    </source>
</evidence>
<feature type="compositionally biased region" description="Basic and acidic residues" evidence="9">
    <location>
        <begin position="367"/>
        <end position="376"/>
    </location>
</feature>
<keyword evidence="12" id="KW-1185">Reference proteome</keyword>
<dbReference type="GO" id="GO:0004930">
    <property type="term" value="F:G protein-coupled receptor activity"/>
    <property type="evidence" value="ECO:0007669"/>
    <property type="project" value="UniProtKB-KW"/>
</dbReference>
<protein>
    <recommendedName>
        <fullName evidence="13">G-protein coupled receptors family 1 profile domain-containing protein</fullName>
    </recommendedName>
</protein>
<evidence type="ECO:0008006" key="13">
    <source>
        <dbReference type="Google" id="ProtNLM"/>
    </source>
</evidence>
<feature type="transmembrane region" description="Helical" evidence="10">
    <location>
        <begin position="190"/>
        <end position="217"/>
    </location>
</feature>
<dbReference type="CDD" id="cd00637">
    <property type="entry name" value="7tm_classA_rhodopsin-like"/>
    <property type="match status" value="1"/>
</dbReference>
<feature type="transmembrane region" description="Helical" evidence="10">
    <location>
        <begin position="40"/>
        <end position="61"/>
    </location>
</feature>
<comment type="subcellular location">
    <subcellularLocation>
        <location evidence="1">Membrane</location>
        <topology evidence="1">Multi-pass membrane protein</topology>
    </subcellularLocation>
</comment>
<organism evidence="11 12">
    <name type="scientific">Scylla paramamosain</name>
    <name type="common">Mud crab</name>
    <dbReference type="NCBI Taxonomy" id="85552"/>
    <lineage>
        <taxon>Eukaryota</taxon>
        <taxon>Metazoa</taxon>
        <taxon>Ecdysozoa</taxon>
        <taxon>Arthropoda</taxon>
        <taxon>Crustacea</taxon>
        <taxon>Multicrustacea</taxon>
        <taxon>Malacostraca</taxon>
        <taxon>Eumalacostraca</taxon>
        <taxon>Eucarida</taxon>
        <taxon>Decapoda</taxon>
        <taxon>Pleocyemata</taxon>
        <taxon>Brachyura</taxon>
        <taxon>Eubrachyura</taxon>
        <taxon>Portunoidea</taxon>
        <taxon>Portunidae</taxon>
        <taxon>Portuninae</taxon>
        <taxon>Scylla</taxon>
    </lineage>
</organism>
<feature type="transmembrane region" description="Helical" evidence="10">
    <location>
        <begin position="147"/>
        <end position="170"/>
    </location>
</feature>
<evidence type="ECO:0000256" key="6">
    <source>
        <dbReference type="ARBA" id="ARBA00023170"/>
    </source>
</evidence>
<dbReference type="GO" id="GO:0016020">
    <property type="term" value="C:membrane"/>
    <property type="evidence" value="ECO:0007669"/>
    <property type="project" value="UniProtKB-SubCell"/>
</dbReference>
<evidence type="ECO:0000256" key="1">
    <source>
        <dbReference type="ARBA" id="ARBA00004141"/>
    </source>
</evidence>
<dbReference type="AlphaFoldDB" id="A0AAW0UR54"/>
<name>A0AAW0UR54_SCYPA</name>
<evidence type="ECO:0000313" key="12">
    <source>
        <dbReference type="Proteomes" id="UP001487740"/>
    </source>
</evidence>
<evidence type="ECO:0000256" key="4">
    <source>
        <dbReference type="ARBA" id="ARBA00023040"/>
    </source>
</evidence>
<evidence type="ECO:0000256" key="10">
    <source>
        <dbReference type="SAM" id="Phobius"/>
    </source>
</evidence>
<keyword evidence="4" id="KW-0297">G-protein coupled receptor</keyword>
<keyword evidence="5 10" id="KW-0472">Membrane</keyword>
<sequence length="376" mass="40416">MGSSETSESEAWSLPQQPWFNETTGTLLNDTARPAVEGTWAALAGVGVGGNLLVAGAFLVRPWNRTPLQVDRVVGLLALTGLATTLASLPTHLYSASGHGSMCQVQGFLLNLLCLLSLWYTTLLALERYVKFASPHEHSLTFSLLNLNVLLCGVLVLLLIEVSGPIYGWAEYGYVPECGVCVLNPGSTHILTYTAIQTGCYVMLPSLVTLAASAAVLRRCHASPTPLTRGSQVLKSAGGVCVLCCAMLSSVLLMLPYHLLLLLQATALNIPFWAKVVSYWLKIVALTCVYPLVLLTARPRDVWPPLMATLRRLSQWQEGGGGPCRRQRGGEGAGEQQDVRLSSLDAHPPPDKNSSFKLSRPPSPSNGDKDASVTRL</sequence>
<dbReference type="SUPFAM" id="SSF81321">
    <property type="entry name" value="Family A G protein-coupled receptor-like"/>
    <property type="match status" value="1"/>
</dbReference>
<evidence type="ECO:0000256" key="5">
    <source>
        <dbReference type="ARBA" id="ARBA00023136"/>
    </source>
</evidence>
<evidence type="ECO:0000256" key="9">
    <source>
        <dbReference type="SAM" id="MobiDB-lite"/>
    </source>
</evidence>
<dbReference type="Proteomes" id="UP001487740">
    <property type="component" value="Unassembled WGS sequence"/>
</dbReference>
<keyword evidence="8" id="KW-0844">Vision</keyword>